<evidence type="ECO:0000256" key="4">
    <source>
        <dbReference type="ARBA" id="ARBA00035176"/>
    </source>
</evidence>
<proteinExistence type="inferred from homology"/>
<comment type="caution">
    <text evidence="6">The sequence shown here is derived from an EMBL/GenBank/DDBJ whole genome shotgun (WGS) entry which is preliminary data.</text>
</comment>
<evidence type="ECO:0000313" key="7">
    <source>
        <dbReference type="Proteomes" id="UP000477311"/>
    </source>
</evidence>
<sequence>MPREIVILECTEAAKEGKPPSRYITTRNKKTKTERLELRKYNKFLRRHTLHREIK</sequence>
<comment type="similarity">
    <text evidence="1 5">Belongs to the bacterial ribosomal protein bL33 family.</text>
</comment>
<dbReference type="InterPro" id="IPR011332">
    <property type="entry name" value="Ribosomal_zn-bd"/>
</dbReference>
<keyword evidence="7" id="KW-1185">Reference proteome</keyword>
<dbReference type="GO" id="GO:1990904">
    <property type="term" value="C:ribonucleoprotein complex"/>
    <property type="evidence" value="ECO:0007669"/>
    <property type="project" value="UniProtKB-KW"/>
</dbReference>
<evidence type="ECO:0000256" key="2">
    <source>
        <dbReference type="ARBA" id="ARBA00022980"/>
    </source>
</evidence>
<protein>
    <recommendedName>
        <fullName evidence="4 5">Large ribosomal subunit protein bL33</fullName>
    </recommendedName>
</protein>
<evidence type="ECO:0000256" key="1">
    <source>
        <dbReference type="ARBA" id="ARBA00007596"/>
    </source>
</evidence>
<dbReference type="GO" id="GO:0003735">
    <property type="term" value="F:structural constituent of ribosome"/>
    <property type="evidence" value="ECO:0007669"/>
    <property type="project" value="InterPro"/>
</dbReference>
<dbReference type="GO" id="GO:0005840">
    <property type="term" value="C:ribosome"/>
    <property type="evidence" value="ECO:0007669"/>
    <property type="project" value="UniProtKB-KW"/>
</dbReference>
<reference evidence="6 7" key="1">
    <citation type="submission" date="2020-02" db="EMBL/GenBank/DDBJ databases">
        <title>Draft genome sequence of Limisphaera ngatamarikiensis NGM72.4T, a thermophilic Verrucomicrobia grouped in subdivision 3.</title>
        <authorList>
            <person name="Carere C.R."/>
            <person name="Steen J."/>
            <person name="Hugenholtz P."/>
            <person name="Stott M.B."/>
        </authorList>
    </citation>
    <scope>NUCLEOTIDE SEQUENCE [LARGE SCALE GENOMIC DNA]</scope>
    <source>
        <strain evidence="6 7">NGM72.4</strain>
    </source>
</reference>
<keyword evidence="3 5" id="KW-0687">Ribonucleoprotein</keyword>
<dbReference type="NCBIfam" id="NF001860">
    <property type="entry name" value="PRK00595.1"/>
    <property type="match status" value="1"/>
</dbReference>
<dbReference type="Proteomes" id="UP000477311">
    <property type="component" value="Unassembled WGS sequence"/>
</dbReference>
<name>A0A6M1RTP2_9BACT</name>
<dbReference type="Gene3D" id="2.20.28.120">
    <property type="entry name" value="Ribosomal protein L33"/>
    <property type="match status" value="1"/>
</dbReference>
<dbReference type="AlphaFoldDB" id="A0A6M1RTP2"/>
<evidence type="ECO:0000256" key="3">
    <source>
        <dbReference type="ARBA" id="ARBA00023274"/>
    </source>
</evidence>
<evidence type="ECO:0000256" key="5">
    <source>
        <dbReference type="HAMAP-Rule" id="MF_00294"/>
    </source>
</evidence>
<keyword evidence="2 5" id="KW-0689">Ribosomal protein</keyword>
<dbReference type="SUPFAM" id="SSF57829">
    <property type="entry name" value="Zn-binding ribosomal proteins"/>
    <property type="match status" value="1"/>
</dbReference>
<accession>A0A6M1RTP2</accession>
<dbReference type="RefSeq" id="WP_165106404.1">
    <property type="nucleotide sequence ID" value="NZ_JAAKYA010000029.1"/>
</dbReference>
<dbReference type="PANTHER" id="PTHR43168">
    <property type="entry name" value="50S RIBOSOMAL PROTEIN L33, CHLOROPLASTIC"/>
    <property type="match status" value="1"/>
</dbReference>
<evidence type="ECO:0000313" key="6">
    <source>
        <dbReference type="EMBL" id="NGO38764.1"/>
    </source>
</evidence>
<dbReference type="HAMAP" id="MF_00294">
    <property type="entry name" value="Ribosomal_bL33"/>
    <property type="match status" value="1"/>
</dbReference>
<organism evidence="6 7">
    <name type="scientific">Limisphaera ngatamarikiensis</name>
    <dbReference type="NCBI Taxonomy" id="1324935"/>
    <lineage>
        <taxon>Bacteria</taxon>
        <taxon>Pseudomonadati</taxon>
        <taxon>Verrucomicrobiota</taxon>
        <taxon>Verrucomicrobiia</taxon>
        <taxon>Limisphaerales</taxon>
        <taxon>Limisphaeraceae</taxon>
        <taxon>Limisphaera</taxon>
    </lineage>
</organism>
<dbReference type="PANTHER" id="PTHR43168:SF2">
    <property type="entry name" value="LARGE RIBOSOMAL SUBUNIT PROTEIN BL33C"/>
    <property type="match status" value="1"/>
</dbReference>
<gene>
    <name evidence="5 6" type="primary">rpmG</name>
    <name evidence="6" type="ORF">G4L39_05060</name>
</gene>
<dbReference type="GO" id="GO:0006412">
    <property type="term" value="P:translation"/>
    <property type="evidence" value="ECO:0007669"/>
    <property type="project" value="UniProtKB-UniRule"/>
</dbReference>
<dbReference type="EMBL" id="JAAKYA010000029">
    <property type="protein sequence ID" value="NGO38764.1"/>
    <property type="molecule type" value="Genomic_DNA"/>
</dbReference>
<dbReference type="NCBIfam" id="NF001764">
    <property type="entry name" value="PRK00504.1"/>
    <property type="match status" value="1"/>
</dbReference>
<dbReference type="InterPro" id="IPR038584">
    <property type="entry name" value="Ribosomal_bL33_sf"/>
</dbReference>
<dbReference type="Pfam" id="PF00471">
    <property type="entry name" value="Ribosomal_L33"/>
    <property type="match status" value="1"/>
</dbReference>
<dbReference type="GO" id="GO:0005737">
    <property type="term" value="C:cytoplasm"/>
    <property type="evidence" value="ECO:0007669"/>
    <property type="project" value="UniProtKB-ARBA"/>
</dbReference>
<dbReference type="InterPro" id="IPR001705">
    <property type="entry name" value="Ribosomal_bL33"/>
</dbReference>
<dbReference type="NCBIfam" id="TIGR01023">
    <property type="entry name" value="rpmG_bact"/>
    <property type="match status" value="1"/>
</dbReference>